<dbReference type="InterPro" id="IPR038765">
    <property type="entry name" value="Papain-like_cys_pep_sf"/>
</dbReference>
<dbReference type="RefSeq" id="WP_179444346.1">
    <property type="nucleotide sequence ID" value="NZ_JACBZS010000001.1"/>
</dbReference>
<dbReference type="InterPro" id="IPR006311">
    <property type="entry name" value="TAT_signal"/>
</dbReference>
<feature type="domain" description="Peptidase C51" evidence="2">
    <location>
        <begin position="209"/>
        <end position="290"/>
    </location>
</feature>
<name>A0A7Z0D7P7_9ACTN</name>
<evidence type="ECO:0008006" key="5">
    <source>
        <dbReference type="Google" id="ProtNLM"/>
    </source>
</evidence>
<organism evidence="3 4">
    <name type="scientific">Naumannella cuiyingiana</name>
    <dbReference type="NCBI Taxonomy" id="1347891"/>
    <lineage>
        <taxon>Bacteria</taxon>
        <taxon>Bacillati</taxon>
        <taxon>Actinomycetota</taxon>
        <taxon>Actinomycetes</taxon>
        <taxon>Propionibacteriales</taxon>
        <taxon>Propionibacteriaceae</taxon>
        <taxon>Naumannella</taxon>
    </lineage>
</organism>
<dbReference type="Proteomes" id="UP000527616">
    <property type="component" value="Unassembled WGS sequence"/>
</dbReference>
<proteinExistence type="predicted"/>
<dbReference type="SUPFAM" id="SSF47090">
    <property type="entry name" value="PGBD-like"/>
    <property type="match status" value="2"/>
</dbReference>
<feature type="domain" description="Peptidoglycan binding-like" evidence="1">
    <location>
        <begin position="119"/>
        <end position="156"/>
    </location>
</feature>
<evidence type="ECO:0000313" key="3">
    <source>
        <dbReference type="EMBL" id="NYI70380.1"/>
    </source>
</evidence>
<dbReference type="AlphaFoldDB" id="A0A7Z0D7P7"/>
<sequence length="319" mass="34026">MTAPTTPRRLGRRIFAGLGAAALSTGVLLGGLSTAPTATAAPAPAEQTAASTDIRTAQINLRGLDYYHDAVDGENGTNTLAAVRAFQTDACIEVDGSYGPQTAAAVSAKIKQVQARVGIDQDGSYGTATTEAVRKYQTAKGLKADGIAGPETMRSMGISRTDCEAPTTDERVKKILALAEQQVGIVAGPDAQKFFYGEWSHLDTTNRETGNWCAGFVSWVTSKQLGLHPYNMVGVRHYRAKAEANDEMSFVGQARPGDFAVYDWDNNGVWDHIGIVKTVNGASFTTIEGNTSGPKAKSQVAERNRGTDQGYDVEFIRLK</sequence>
<dbReference type="InterPro" id="IPR036365">
    <property type="entry name" value="PGBD-like_sf"/>
</dbReference>
<protein>
    <recommendedName>
        <fullName evidence="5">CHAP domain-containing protein</fullName>
    </recommendedName>
</protein>
<dbReference type="InterPro" id="IPR036366">
    <property type="entry name" value="PGBDSf"/>
</dbReference>
<keyword evidence="4" id="KW-1185">Reference proteome</keyword>
<dbReference type="Pfam" id="PF01471">
    <property type="entry name" value="PG_binding_1"/>
    <property type="match status" value="2"/>
</dbReference>
<dbReference type="SUPFAM" id="SSF54001">
    <property type="entry name" value="Cysteine proteinases"/>
    <property type="match status" value="1"/>
</dbReference>
<dbReference type="Pfam" id="PF05257">
    <property type="entry name" value="CHAP"/>
    <property type="match status" value="1"/>
</dbReference>
<reference evidence="3 4" key="1">
    <citation type="submission" date="2020-07" db="EMBL/GenBank/DDBJ databases">
        <title>Sequencing the genomes of 1000 actinobacteria strains.</title>
        <authorList>
            <person name="Klenk H.-P."/>
        </authorList>
    </citation>
    <scope>NUCLEOTIDE SEQUENCE [LARGE SCALE GENOMIC DNA]</scope>
    <source>
        <strain evidence="3 4">DSM 103164</strain>
    </source>
</reference>
<evidence type="ECO:0000259" key="2">
    <source>
        <dbReference type="Pfam" id="PF05257"/>
    </source>
</evidence>
<dbReference type="EMBL" id="JACBZS010000001">
    <property type="protein sequence ID" value="NYI70380.1"/>
    <property type="molecule type" value="Genomic_DNA"/>
</dbReference>
<comment type="caution">
    <text evidence="3">The sequence shown here is derived from an EMBL/GenBank/DDBJ whole genome shotgun (WGS) entry which is preliminary data.</text>
</comment>
<evidence type="ECO:0000259" key="1">
    <source>
        <dbReference type="Pfam" id="PF01471"/>
    </source>
</evidence>
<dbReference type="InterPro" id="IPR002477">
    <property type="entry name" value="Peptidoglycan-bd-like"/>
</dbReference>
<evidence type="ECO:0000313" key="4">
    <source>
        <dbReference type="Proteomes" id="UP000527616"/>
    </source>
</evidence>
<dbReference type="PROSITE" id="PS51318">
    <property type="entry name" value="TAT"/>
    <property type="match status" value="1"/>
</dbReference>
<accession>A0A7Z0D7P7</accession>
<gene>
    <name evidence="3" type="ORF">GGQ54_000940</name>
</gene>
<dbReference type="Gene3D" id="1.10.101.10">
    <property type="entry name" value="PGBD-like superfamily/PGBD"/>
    <property type="match status" value="2"/>
</dbReference>
<feature type="domain" description="Peptidoglycan binding-like" evidence="1">
    <location>
        <begin position="52"/>
        <end position="105"/>
    </location>
</feature>
<dbReference type="InterPro" id="IPR007921">
    <property type="entry name" value="CHAP_dom"/>
</dbReference>